<comment type="subcellular location">
    <subcellularLocation>
        <location evidence="3">Secreted</location>
    </subcellularLocation>
</comment>
<comment type="caution">
    <text evidence="12">The sequence shown here is derived from an EMBL/GenBank/DDBJ whole genome shotgun (WGS) entry which is preliminary data.</text>
</comment>
<feature type="transmembrane region" description="Helical" evidence="10">
    <location>
        <begin position="611"/>
        <end position="633"/>
    </location>
</feature>
<sequence>MAVLNDAAEYFAALRESFLRAETQIQIVGWDIHSETPLVGPSGVVNDGLPLSLASFLKALLKLKPKLTINILIWDFAALYAAEREVSSAAKFAGAADDRIRFCWDSCLPLGSAQHQKFVVVDNSLAFVGGLDLTIRRWDTSDHLPEHPFRKDPQGKRYPPFHDVQCMVDGEAAAALGELAMRRWQAAGCNFEKVGSAGDDRWPKSVPIGAREVTVGIARTEVAGHSSEDVHEVELLFERLIGVATTFVYLENQFISVRKIAELLAQRMAAVPSLQVLIIVPKLHSSWLESRAMQSGRDSFLDPFKKAGVTERLRILHPSTAGQPIMVHSKLMIIDDDLVRIGSANLNNRSMGADSECDLAFEATTEAHRDFVRRLRRRLIGHFCGAAEEEVAENESRLLRFLDAYAVAGATKALQPIEVGQVSFRALNDFIQPIADPRIPLNLKRAANRMWTTRTLLGTAGLVLMLMALTLLWRYTPLRSYADIGFLSAIMSQHDSPFAALIAVACFVLGGLIIFPVVVLIAATAAALGPWTGAITAVAGVILSASLLFMIGRYLGHKRLQNLLGPRALRVQGRLAGKGIIAVAILRMVPLAPFSIVNVVAGASQLKLRDFLVGTIFGMMPGIVVMAALGSQIADFAKSESWGNVISLGLTIVIWIAICLAAQFVVTWLAGRKA</sequence>
<organism evidence="12 13">
    <name type="scientific">Nitrobacter vulgaris</name>
    <dbReference type="NCBI Taxonomy" id="29421"/>
    <lineage>
        <taxon>Bacteria</taxon>
        <taxon>Pseudomonadati</taxon>
        <taxon>Pseudomonadota</taxon>
        <taxon>Alphaproteobacteria</taxon>
        <taxon>Hyphomicrobiales</taxon>
        <taxon>Nitrobacteraceae</taxon>
        <taxon>Nitrobacter</taxon>
    </lineage>
</organism>
<evidence type="ECO:0000256" key="5">
    <source>
        <dbReference type="ARBA" id="ARBA00022525"/>
    </source>
</evidence>
<dbReference type="AlphaFoldDB" id="A0A1V4I431"/>
<feature type="domain" description="PLD phosphodiesterase" evidence="11">
    <location>
        <begin position="110"/>
        <end position="137"/>
    </location>
</feature>
<evidence type="ECO:0000256" key="9">
    <source>
        <dbReference type="ARBA" id="ARBA00029594"/>
    </source>
</evidence>
<evidence type="ECO:0000256" key="4">
    <source>
        <dbReference type="ARBA" id="ARBA00018392"/>
    </source>
</evidence>
<evidence type="ECO:0000256" key="10">
    <source>
        <dbReference type="SAM" id="Phobius"/>
    </source>
</evidence>
<dbReference type="SMART" id="SM00155">
    <property type="entry name" value="PLDc"/>
    <property type="match status" value="2"/>
</dbReference>
<dbReference type="RefSeq" id="WP_079445235.1">
    <property type="nucleotide sequence ID" value="NZ_MWPQ01000003.1"/>
</dbReference>
<dbReference type="GO" id="GO:0005576">
    <property type="term" value="C:extracellular region"/>
    <property type="evidence" value="ECO:0007669"/>
    <property type="project" value="UniProtKB-SubCell"/>
</dbReference>
<dbReference type="STRING" id="29421.B2M20_00955"/>
<feature type="transmembrane region" description="Helical" evidence="10">
    <location>
        <begin position="645"/>
        <end position="670"/>
    </location>
</feature>
<name>A0A1V4I431_NITVU</name>
<dbReference type="Pfam" id="PF13091">
    <property type="entry name" value="PLDc_2"/>
    <property type="match status" value="1"/>
</dbReference>
<evidence type="ECO:0000313" key="13">
    <source>
        <dbReference type="Proteomes" id="UP000189940"/>
    </source>
</evidence>
<dbReference type="PROSITE" id="PS50035">
    <property type="entry name" value="PLD"/>
    <property type="match status" value="2"/>
</dbReference>
<evidence type="ECO:0000256" key="8">
    <source>
        <dbReference type="ARBA" id="ARBA00023098"/>
    </source>
</evidence>
<feature type="transmembrane region" description="Helical" evidence="10">
    <location>
        <begin position="455"/>
        <end position="476"/>
    </location>
</feature>
<dbReference type="EMBL" id="MWPQ01000003">
    <property type="protein sequence ID" value="OPH84562.1"/>
    <property type="molecule type" value="Genomic_DNA"/>
</dbReference>
<evidence type="ECO:0000256" key="7">
    <source>
        <dbReference type="ARBA" id="ARBA00022801"/>
    </source>
</evidence>
<keyword evidence="10" id="KW-1133">Transmembrane helix</keyword>
<evidence type="ECO:0000256" key="6">
    <source>
        <dbReference type="ARBA" id="ARBA00022737"/>
    </source>
</evidence>
<gene>
    <name evidence="12" type="ORF">B2M20_00955</name>
</gene>
<comment type="catalytic activity">
    <reaction evidence="1">
        <text>a 1,2-diacyl-sn-glycero-3-phosphocholine + H2O = a 1,2-diacyl-sn-glycero-3-phosphate + choline + H(+)</text>
        <dbReference type="Rhea" id="RHEA:14445"/>
        <dbReference type="ChEBI" id="CHEBI:15354"/>
        <dbReference type="ChEBI" id="CHEBI:15377"/>
        <dbReference type="ChEBI" id="CHEBI:15378"/>
        <dbReference type="ChEBI" id="CHEBI:57643"/>
        <dbReference type="ChEBI" id="CHEBI:58608"/>
        <dbReference type="EC" id="3.1.4.4"/>
    </reaction>
</comment>
<dbReference type="InterPro" id="IPR015679">
    <property type="entry name" value="PLipase_D_fam"/>
</dbReference>
<dbReference type="GO" id="GO:0009395">
    <property type="term" value="P:phospholipid catabolic process"/>
    <property type="evidence" value="ECO:0007669"/>
    <property type="project" value="TreeGrafter"/>
</dbReference>
<keyword evidence="10" id="KW-0472">Membrane</keyword>
<feature type="transmembrane region" description="Helical" evidence="10">
    <location>
        <begin position="496"/>
        <end position="522"/>
    </location>
</feature>
<evidence type="ECO:0000256" key="2">
    <source>
        <dbReference type="ARBA" id="ARBA00003145"/>
    </source>
</evidence>
<reference evidence="12 13" key="1">
    <citation type="submission" date="2017-02" db="EMBL/GenBank/DDBJ databases">
        <title>Genome sequence of the nitrite-oxidizing bacterium Nitrobacter vulgaris strain Ab1.</title>
        <authorList>
            <person name="Mellbye B.L."/>
            <person name="Davis E.W."/>
            <person name="Spieck E."/>
            <person name="Chang J.H."/>
            <person name="Bottomley P.J."/>
            <person name="Sayavedra-Soto L.A."/>
        </authorList>
    </citation>
    <scope>NUCLEOTIDE SEQUENCE [LARGE SCALE GENOMIC DNA]</scope>
    <source>
        <strain evidence="12 13">Ab1</strain>
    </source>
</reference>
<dbReference type="Pfam" id="PF00614">
    <property type="entry name" value="PLDc"/>
    <property type="match status" value="1"/>
</dbReference>
<dbReference type="GO" id="GO:0004630">
    <property type="term" value="F:phospholipase D activity"/>
    <property type="evidence" value="ECO:0007669"/>
    <property type="project" value="UniProtKB-EC"/>
</dbReference>
<keyword evidence="5" id="KW-0964">Secreted</keyword>
<feature type="domain" description="PLD phosphodiesterase" evidence="11">
    <location>
        <begin position="323"/>
        <end position="350"/>
    </location>
</feature>
<keyword evidence="13" id="KW-1185">Reference proteome</keyword>
<dbReference type="InterPro" id="IPR025202">
    <property type="entry name" value="PLD-like_dom"/>
</dbReference>
<accession>A0A1V4I431</accession>
<evidence type="ECO:0000313" key="12">
    <source>
        <dbReference type="EMBL" id="OPH84562.1"/>
    </source>
</evidence>
<dbReference type="Gene3D" id="3.30.870.10">
    <property type="entry name" value="Endonuclease Chain A"/>
    <property type="match status" value="2"/>
</dbReference>
<dbReference type="Proteomes" id="UP000189940">
    <property type="component" value="Unassembled WGS sequence"/>
</dbReference>
<dbReference type="InterPro" id="IPR032816">
    <property type="entry name" value="VTT_dom"/>
</dbReference>
<keyword evidence="6" id="KW-0677">Repeat</keyword>
<feature type="transmembrane region" description="Helical" evidence="10">
    <location>
        <begin position="534"/>
        <end position="555"/>
    </location>
</feature>
<keyword evidence="7" id="KW-0378">Hydrolase</keyword>
<dbReference type="PANTHER" id="PTHR18896">
    <property type="entry name" value="PHOSPHOLIPASE D"/>
    <property type="match status" value="1"/>
</dbReference>
<dbReference type="Pfam" id="PF09335">
    <property type="entry name" value="VTT_dom"/>
    <property type="match status" value="1"/>
</dbReference>
<dbReference type="OrthoDB" id="8828485at2"/>
<dbReference type="InterPro" id="IPR001736">
    <property type="entry name" value="PLipase_D/transphosphatidylase"/>
</dbReference>
<keyword evidence="8" id="KW-0443">Lipid metabolism</keyword>
<protein>
    <recommendedName>
        <fullName evidence="4">Phospholipase D</fullName>
    </recommendedName>
    <alternativeName>
        <fullName evidence="9">Choline phosphatase</fullName>
    </alternativeName>
</protein>
<evidence type="ECO:0000256" key="1">
    <source>
        <dbReference type="ARBA" id="ARBA00000798"/>
    </source>
</evidence>
<dbReference type="CDD" id="cd09140">
    <property type="entry name" value="PLDc_vPLD1_2_like_bac_1"/>
    <property type="match status" value="1"/>
</dbReference>
<comment type="function">
    <text evidence="2">Could be a virulence factor.</text>
</comment>
<evidence type="ECO:0000259" key="11">
    <source>
        <dbReference type="PROSITE" id="PS50035"/>
    </source>
</evidence>
<dbReference type="CDD" id="cd09143">
    <property type="entry name" value="PLDc_vPLD1_2_like_bac_2"/>
    <property type="match status" value="1"/>
</dbReference>
<evidence type="ECO:0000256" key="3">
    <source>
        <dbReference type="ARBA" id="ARBA00004613"/>
    </source>
</evidence>
<keyword evidence="10" id="KW-0812">Transmembrane</keyword>
<dbReference type="SUPFAM" id="SSF56024">
    <property type="entry name" value="Phospholipase D/nuclease"/>
    <property type="match status" value="2"/>
</dbReference>
<feature type="transmembrane region" description="Helical" evidence="10">
    <location>
        <begin position="575"/>
        <end position="599"/>
    </location>
</feature>
<dbReference type="PANTHER" id="PTHR18896:SF76">
    <property type="entry name" value="PHOSPHOLIPASE"/>
    <property type="match status" value="1"/>
</dbReference>
<proteinExistence type="predicted"/>